<reference evidence="4 5" key="1">
    <citation type="submission" date="2018-11" db="EMBL/GenBank/DDBJ databases">
        <title>Genomic Encyclopedia of Type Strains, Phase IV (KMG-IV): sequencing the most valuable type-strain genomes for metagenomic binning, comparative biology and taxonomic classification.</title>
        <authorList>
            <person name="Goeker M."/>
        </authorList>
    </citation>
    <scope>NUCLEOTIDE SEQUENCE [LARGE SCALE GENOMIC DNA]</scope>
    <source>
        <strain evidence="4 5">DSM 16974</strain>
    </source>
</reference>
<dbReference type="InterPro" id="IPR017937">
    <property type="entry name" value="Thioredoxin_CS"/>
</dbReference>
<feature type="domain" description="Thioredoxin" evidence="3">
    <location>
        <begin position="17"/>
        <end position="157"/>
    </location>
</feature>
<dbReference type="RefSeq" id="WP_123638560.1">
    <property type="nucleotide sequence ID" value="NZ_RJUK01000001.1"/>
</dbReference>
<comment type="caution">
    <text evidence="4">The sequence shown here is derived from an EMBL/GenBank/DDBJ whole genome shotgun (WGS) entry which is preliminary data.</text>
</comment>
<feature type="signal peptide" evidence="2">
    <location>
        <begin position="1"/>
        <end position="20"/>
    </location>
</feature>
<name>A0A3N1NRW5_9GAMM</name>
<evidence type="ECO:0000313" key="5">
    <source>
        <dbReference type="Proteomes" id="UP000273643"/>
    </source>
</evidence>
<evidence type="ECO:0000256" key="2">
    <source>
        <dbReference type="SAM" id="SignalP"/>
    </source>
</evidence>
<dbReference type="EMBL" id="RJUK01000001">
    <property type="protein sequence ID" value="ROQ21592.1"/>
    <property type="molecule type" value="Genomic_DNA"/>
</dbReference>
<proteinExistence type="predicted"/>
<protein>
    <submittedName>
        <fullName evidence="4">Peroxiredoxin</fullName>
    </submittedName>
</protein>
<dbReference type="Pfam" id="PF00578">
    <property type="entry name" value="AhpC-TSA"/>
    <property type="match status" value="1"/>
</dbReference>
<gene>
    <name evidence="4" type="ORF">EDC38_2218</name>
</gene>
<accession>A0A3N1NRW5</accession>
<keyword evidence="5" id="KW-1185">Reference proteome</keyword>
<dbReference type="AlphaFoldDB" id="A0A3N1NRW5"/>
<dbReference type="GO" id="GO:0016209">
    <property type="term" value="F:antioxidant activity"/>
    <property type="evidence" value="ECO:0007669"/>
    <property type="project" value="InterPro"/>
</dbReference>
<dbReference type="PROSITE" id="PS00194">
    <property type="entry name" value="THIOREDOXIN_1"/>
    <property type="match status" value="1"/>
</dbReference>
<keyword evidence="2" id="KW-0732">Signal</keyword>
<evidence type="ECO:0000256" key="1">
    <source>
        <dbReference type="ARBA" id="ARBA00023284"/>
    </source>
</evidence>
<organism evidence="4 5">
    <name type="scientific">Marinimicrobium koreense</name>
    <dbReference type="NCBI Taxonomy" id="306545"/>
    <lineage>
        <taxon>Bacteria</taxon>
        <taxon>Pseudomonadati</taxon>
        <taxon>Pseudomonadota</taxon>
        <taxon>Gammaproteobacteria</taxon>
        <taxon>Cellvibrionales</taxon>
        <taxon>Cellvibrionaceae</taxon>
        <taxon>Marinimicrobium</taxon>
    </lineage>
</organism>
<dbReference type="InterPro" id="IPR036249">
    <property type="entry name" value="Thioredoxin-like_sf"/>
</dbReference>
<dbReference type="PANTHER" id="PTHR42852">
    <property type="entry name" value="THIOL:DISULFIDE INTERCHANGE PROTEIN DSBE"/>
    <property type="match status" value="1"/>
</dbReference>
<evidence type="ECO:0000259" key="3">
    <source>
        <dbReference type="PROSITE" id="PS51352"/>
    </source>
</evidence>
<feature type="chain" id="PRO_5018019856" evidence="2">
    <location>
        <begin position="21"/>
        <end position="158"/>
    </location>
</feature>
<sequence>MRLTHYLLFALFGFAASAYAEKAPDFTLKSDNGDNVRLEEQRGKVVMINFWASWCAPCRKEMPLLEELHDRYEQAGFTLFGVNVEQNPEAAQKFLDDVGVTFPILFDPESTASRAYQVSAMPTTVMVDRDGNVRYVNRGYKDGDEAKYRDQIRELIRE</sequence>
<dbReference type="InterPro" id="IPR013766">
    <property type="entry name" value="Thioredoxin_domain"/>
</dbReference>
<dbReference type="InterPro" id="IPR000866">
    <property type="entry name" value="AhpC/TSA"/>
</dbReference>
<dbReference type="GO" id="GO:0015036">
    <property type="term" value="F:disulfide oxidoreductase activity"/>
    <property type="evidence" value="ECO:0007669"/>
    <property type="project" value="UniProtKB-ARBA"/>
</dbReference>
<dbReference type="InterPro" id="IPR050553">
    <property type="entry name" value="Thioredoxin_ResA/DsbE_sf"/>
</dbReference>
<dbReference type="Gene3D" id="3.40.30.10">
    <property type="entry name" value="Glutaredoxin"/>
    <property type="match status" value="1"/>
</dbReference>
<keyword evidence="1" id="KW-0676">Redox-active center</keyword>
<dbReference type="PROSITE" id="PS51352">
    <property type="entry name" value="THIOREDOXIN_2"/>
    <property type="match status" value="1"/>
</dbReference>
<dbReference type="PANTHER" id="PTHR42852:SF17">
    <property type="entry name" value="THIOREDOXIN-LIKE PROTEIN HI_1115"/>
    <property type="match status" value="1"/>
</dbReference>
<dbReference type="OrthoDB" id="9799347at2"/>
<dbReference type="CDD" id="cd02966">
    <property type="entry name" value="TlpA_like_family"/>
    <property type="match status" value="1"/>
</dbReference>
<dbReference type="Proteomes" id="UP000273643">
    <property type="component" value="Unassembled WGS sequence"/>
</dbReference>
<evidence type="ECO:0000313" key="4">
    <source>
        <dbReference type="EMBL" id="ROQ21592.1"/>
    </source>
</evidence>
<dbReference type="SUPFAM" id="SSF52833">
    <property type="entry name" value="Thioredoxin-like"/>
    <property type="match status" value="1"/>
</dbReference>